<evidence type="ECO:0000256" key="1">
    <source>
        <dbReference type="ARBA" id="ARBA00022676"/>
    </source>
</evidence>
<dbReference type="Pfam" id="PF03808">
    <property type="entry name" value="Glyco_tran_WecG"/>
    <property type="match status" value="1"/>
</dbReference>
<comment type="caution">
    <text evidence="3">The sequence shown here is derived from an EMBL/GenBank/DDBJ whole genome shotgun (WGS) entry which is preliminary data.</text>
</comment>
<evidence type="ECO:0000313" key="3">
    <source>
        <dbReference type="EMBL" id="RGL11668.1"/>
    </source>
</evidence>
<name>A0A3E4QXM1_9ACTN</name>
<dbReference type="GO" id="GO:0016758">
    <property type="term" value="F:hexosyltransferase activity"/>
    <property type="evidence" value="ECO:0007669"/>
    <property type="project" value="TreeGrafter"/>
</dbReference>
<organism evidence="3 4">
    <name type="scientific">Collinsella tanakaei</name>
    <dbReference type="NCBI Taxonomy" id="626935"/>
    <lineage>
        <taxon>Bacteria</taxon>
        <taxon>Bacillati</taxon>
        <taxon>Actinomycetota</taxon>
        <taxon>Coriobacteriia</taxon>
        <taxon>Coriobacteriales</taxon>
        <taxon>Coriobacteriaceae</taxon>
        <taxon>Collinsella</taxon>
    </lineage>
</organism>
<keyword evidence="2 3" id="KW-0808">Transferase</keyword>
<proteinExistence type="predicted"/>
<dbReference type="PANTHER" id="PTHR34136:SF1">
    <property type="entry name" value="UDP-N-ACETYL-D-MANNOSAMINURONIC ACID TRANSFERASE"/>
    <property type="match status" value="1"/>
</dbReference>
<dbReference type="PANTHER" id="PTHR34136">
    <property type="match status" value="1"/>
</dbReference>
<dbReference type="CDD" id="cd06533">
    <property type="entry name" value="Glyco_transf_WecG_TagA"/>
    <property type="match status" value="1"/>
</dbReference>
<reference evidence="3 4" key="1">
    <citation type="submission" date="2018-08" db="EMBL/GenBank/DDBJ databases">
        <title>A genome reference for cultivated species of the human gut microbiota.</title>
        <authorList>
            <person name="Zou Y."/>
            <person name="Xue W."/>
            <person name="Luo G."/>
        </authorList>
    </citation>
    <scope>NUCLEOTIDE SEQUENCE [LARGE SCALE GENOMIC DNA]</scope>
    <source>
        <strain evidence="3 4">TF08-14</strain>
    </source>
</reference>
<evidence type="ECO:0000256" key="2">
    <source>
        <dbReference type="ARBA" id="ARBA00022679"/>
    </source>
</evidence>
<accession>A0A3E4QXM1</accession>
<dbReference type="Proteomes" id="UP000260943">
    <property type="component" value="Unassembled WGS sequence"/>
</dbReference>
<gene>
    <name evidence="3" type="ORF">DXC81_02465</name>
</gene>
<dbReference type="EMBL" id="QSRJ01000002">
    <property type="protein sequence ID" value="RGL11668.1"/>
    <property type="molecule type" value="Genomic_DNA"/>
</dbReference>
<sequence length="253" mass="28196">MTSIFDDKRYDFLGVPVDALASDEALELVRELARDAEPSHVLFLNVDVMVKADKNPALKDAIAHCDLSLMDGKPPLKVAQKRGIPLPEKVSGSDFVPAVCAMAEREGFSVFILGGKDGVPEMARDNLVAEHPGLKVVGAYSPMFGFEKDSAELEKINKMLVEAKPDILLACLSCPKQEIFVEGNRDIYRAPVSISCGATVDFLAGNVQRAPEWVSRAGIEWLYRFLKEPKRLFRRYFIDSWHFLAMCFKRSAQ</sequence>
<dbReference type="AlphaFoldDB" id="A0A3E4QXM1"/>
<dbReference type="InterPro" id="IPR004629">
    <property type="entry name" value="WecG_TagA_CpsF"/>
</dbReference>
<evidence type="ECO:0000313" key="4">
    <source>
        <dbReference type="Proteomes" id="UP000260943"/>
    </source>
</evidence>
<keyword evidence="1" id="KW-0328">Glycosyltransferase</keyword>
<protein>
    <submittedName>
        <fullName evidence="3">Glycosyltransferase</fullName>
    </submittedName>
</protein>
<dbReference type="NCBIfam" id="TIGR00696">
    <property type="entry name" value="wecG_tagA_cpsF"/>
    <property type="match status" value="1"/>
</dbReference>